<dbReference type="STRING" id="6290.A0A0N4X4G7"/>
<dbReference type="WBParaSite" id="HPLM_0001925901-mRNA-1">
    <property type="protein sequence ID" value="HPLM_0001925901-mRNA-1"/>
    <property type="gene ID" value="HPLM_0001925901"/>
</dbReference>
<dbReference type="Proteomes" id="UP000268014">
    <property type="component" value="Unassembled WGS sequence"/>
</dbReference>
<organism evidence="3">
    <name type="scientific">Haemonchus placei</name>
    <name type="common">Barber's pole worm</name>
    <dbReference type="NCBI Taxonomy" id="6290"/>
    <lineage>
        <taxon>Eukaryota</taxon>
        <taxon>Metazoa</taxon>
        <taxon>Ecdysozoa</taxon>
        <taxon>Nematoda</taxon>
        <taxon>Chromadorea</taxon>
        <taxon>Rhabditida</taxon>
        <taxon>Rhabditina</taxon>
        <taxon>Rhabditomorpha</taxon>
        <taxon>Strongyloidea</taxon>
        <taxon>Trichostrongylidae</taxon>
        <taxon>Haemonchus</taxon>
    </lineage>
</organism>
<dbReference type="EMBL" id="UZAF01021161">
    <property type="protein sequence ID" value="VDO76017.1"/>
    <property type="molecule type" value="Genomic_DNA"/>
</dbReference>
<protein>
    <submittedName>
        <fullName evidence="3">Ovule protein</fullName>
    </submittedName>
</protein>
<accession>A0A0N4X4G7</accession>
<evidence type="ECO:0000313" key="2">
    <source>
        <dbReference type="Proteomes" id="UP000268014"/>
    </source>
</evidence>
<sequence>MPYTPHKSHLFSLTGYSLCGYCDQFGLLTSCDLVKDLGVFFCKGLKWKFQIDNVVSKAMRVLHCLFSSILCWDLFVWIRLFWTFVLPLIEYCGPVWSPFLKRDIAKIESV</sequence>
<evidence type="ECO:0000313" key="3">
    <source>
        <dbReference type="WBParaSite" id="HPLM_0001925901-mRNA-1"/>
    </source>
</evidence>
<gene>
    <name evidence="1" type="ORF">HPLM_LOCUS19251</name>
</gene>
<name>A0A0N4X4G7_HAEPC</name>
<proteinExistence type="predicted"/>
<dbReference type="OrthoDB" id="5873437at2759"/>
<reference evidence="1 2" key="2">
    <citation type="submission" date="2018-11" db="EMBL/GenBank/DDBJ databases">
        <authorList>
            <consortium name="Pathogen Informatics"/>
        </authorList>
    </citation>
    <scope>NUCLEOTIDE SEQUENCE [LARGE SCALE GENOMIC DNA]</scope>
    <source>
        <strain evidence="1 2">MHpl1</strain>
    </source>
</reference>
<reference evidence="3" key="1">
    <citation type="submission" date="2017-02" db="UniProtKB">
        <authorList>
            <consortium name="WormBaseParasite"/>
        </authorList>
    </citation>
    <scope>IDENTIFICATION</scope>
</reference>
<keyword evidence="2" id="KW-1185">Reference proteome</keyword>
<evidence type="ECO:0000313" key="1">
    <source>
        <dbReference type="EMBL" id="VDO76017.1"/>
    </source>
</evidence>
<dbReference type="AlphaFoldDB" id="A0A0N4X4G7"/>